<dbReference type="CDD" id="cd14503">
    <property type="entry name" value="PTP-bact"/>
    <property type="match status" value="1"/>
</dbReference>
<gene>
    <name evidence="2" type="ORF">IQ235_15190</name>
</gene>
<dbReference type="InterPro" id="IPR029021">
    <property type="entry name" value="Prot-tyrosine_phosphatase-like"/>
</dbReference>
<accession>A0A928VXJ7</accession>
<evidence type="ECO:0000313" key="3">
    <source>
        <dbReference type="Proteomes" id="UP000621799"/>
    </source>
</evidence>
<keyword evidence="3" id="KW-1185">Reference proteome</keyword>
<organism evidence="2 3">
    <name type="scientific">Zarconia navalis LEGE 11467</name>
    <dbReference type="NCBI Taxonomy" id="1828826"/>
    <lineage>
        <taxon>Bacteria</taxon>
        <taxon>Bacillati</taxon>
        <taxon>Cyanobacteriota</taxon>
        <taxon>Cyanophyceae</taxon>
        <taxon>Oscillatoriophycideae</taxon>
        <taxon>Oscillatoriales</taxon>
        <taxon>Oscillatoriales incertae sedis</taxon>
        <taxon>Zarconia</taxon>
        <taxon>Zarconia navalis</taxon>
    </lineage>
</organism>
<dbReference type="AlphaFoldDB" id="A0A928VXJ7"/>
<reference evidence="2" key="1">
    <citation type="submission" date="2020-10" db="EMBL/GenBank/DDBJ databases">
        <authorList>
            <person name="Castelo-Branco R."/>
            <person name="Eusebio N."/>
            <person name="Adriana R."/>
            <person name="Vieira A."/>
            <person name="Brugerolle De Fraissinette N."/>
            <person name="Rezende De Castro R."/>
            <person name="Schneider M.P."/>
            <person name="Vasconcelos V."/>
            <person name="Leao P.N."/>
        </authorList>
    </citation>
    <scope>NUCLEOTIDE SEQUENCE</scope>
    <source>
        <strain evidence="2">LEGE 11467</strain>
    </source>
</reference>
<protein>
    <submittedName>
        <fullName evidence="2">Protein tyrosine phosphatase family protein</fullName>
    </submittedName>
</protein>
<dbReference type="Gene3D" id="3.90.190.10">
    <property type="entry name" value="Protein tyrosine phosphatase superfamily"/>
    <property type="match status" value="1"/>
</dbReference>
<name>A0A928VXJ7_9CYAN</name>
<evidence type="ECO:0000259" key="1">
    <source>
        <dbReference type="Pfam" id="PF22741"/>
    </source>
</evidence>
<dbReference type="RefSeq" id="WP_264322303.1">
    <property type="nucleotide sequence ID" value="NZ_JADEXN010000301.1"/>
</dbReference>
<feature type="domain" description="DSP-PTPase phosphatase fused to NAD+ Kinase" evidence="1">
    <location>
        <begin position="14"/>
        <end position="120"/>
    </location>
</feature>
<dbReference type="EMBL" id="JADEXN010000301">
    <property type="protein sequence ID" value="MBE9042124.1"/>
    <property type="molecule type" value="Genomic_DNA"/>
</dbReference>
<dbReference type="Proteomes" id="UP000621799">
    <property type="component" value="Unassembled WGS sequence"/>
</dbReference>
<sequence>MQDIENYYQVSPQLATSGQPSRSQFQEIADAGYTAVINLAMPTSDNAIADEGAIVTETGMAYFHIPVVWEAPKLEEVRLFFGMMQSLENRKIWVHCAKNMRVSCFVYLWQKYVLNLPESDARYPMNQIWQPEGVWEKLLGDAEKKFG</sequence>
<dbReference type="Pfam" id="PF22741">
    <property type="entry name" value="PTP-NADK"/>
    <property type="match status" value="1"/>
</dbReference>
<dbReference type="InterPro" id="IPR055214">
    <property type="entry name" value="PTP-NADK"/>
</dbReference>
<dbReference type="SUPFAM" id="SSF52799">
    <property type="entry name" value="(Phosphotyrosine protein) phosphatases II"/>
    <property type="match status" value="1"/>
</dbReference>
<evidence type="ECO:0000313" key="2">
    <source>
        <dbReference type="EMBL" id="MBE9042124.1"/>
    </source>
</evidence>
<comment type="caution">
    <text evidence="2">The sequence shown here is derived from an EMBL/GenBank/DDBJ whole genome shotgun (WGS) entry which is preliminary data.</text>
</comment>
<proteinExistence type="predicted"/>